<dbReference type="KEGG" id="hhd:HBHAL_4378"/>
<organism evidence="2 3">
    <name type="scientific">Halobacillus halophilus (strain ATCC 35676 / DSM 2266 / JCM 20832 / KCTC 3685 / LMG 17431 / NBRC 102448 / NCIMB 2269)</name>
    <name type="common">Sporosarcina halophila</name>
    <dbReference type="NCBI Taxonomy" id="866895"/>
    <lineage>
        <taxon>Bacteria</taxon>
        <taxon>Bacillati</taxon>
        <taxon>Bacillota</taxon>
        <taxon>Bacilli</taxon>
        <taxon>Bacillales</taxon>
        <taxon>Bacillaceae</taxon>
        <taxon>Halobacillus</taxon>
    </lineage>
</organism>
<evidence type="ECO:0000313" key="3">
    <source>
        <dbReference type="Proteomes" id="UP000007397"/>
    </source>
</evidence>
<sequence>MFVKDNSITASVGLPTITATIAIVFTVHQLY</sequence>
<keyword evidence="1" id="KW-0472">Membrane</keyword>
<dbReference type="AlphaFoldDB" id="I0JRE8"/>
<keyword evidence="1" id="KW-0812">Transmembrane</keyword>
<dbReference type="HOGENOM" id="CLU_3396840_0_0_9"/>
<dbReference type="Proteomes" id="UP000007397">
    <property type="component" value="Chromosome"/>
</dbReference>
<feature type="transmembrane region" description="Helical" evidence="1">
    <location>
        <begin position="12"/>
        <end position="30"/>
    </location>
</feature>
<keyword evidence="3" id="KW-1185">Reference proteome</keyword>
<reference evidence="2 3" key="1">
    <citation type="journal article" date="2013" name="Environ. Microbiol.">
        <title>Chloride and organic osmolytes: a hybrid strategy to cope with elevated salinities by the moderately halophilic, chloride-dependent bacterium Halobacillus halophilus.</title>
        <authorList>
            <person name="Saum S.H."/>
            <person name="Pfeiffer F."/>
            <person name="Palm P."/>
            <person name="Rampp M."/>
            <person name="Schuster S.C."/>
            <person name="Muller V."/>
            <person name="Oesterhelt D."/>
        </authorList>
    </citation>
    <scope>NUCLEOTIDE SEQUENCE [LARGE SCALE GENOMIC DNA]</scope>
    <source>
        <strain evidence="3">ATCC 35676 / DSM 2266 / JCM 20832 / KCTC 3685 / LMG 17431 / NBRC 102448 / NCIMB 2269</strain>
    </source>
</reference>
<name>I0JRE8_HALH3</name>
<proteinExistence type="predicted"/>
<keyword evidence="1" id="KW-1133">Transmembrane helix</keyword>
<evidence type="ECO:0000313" key="2">
    <source>
        <dbReference type="EMBL" id="CCG46718.1"/>
    </source>
</evidence>
<accession>I0JRE8</accession>
<dbReference type="EMBL" id="HE717023">
    <property type="protein sequence ID" value="CCG46718.1"/>
    <property type="molecule type" value="Genomic_DNA"/>
</dbReference>
<protein>
    <submittedName>
        <fullName evidence="2">Uncharacterized protein</fullName>
    </submittedName>
</protein>
<evidence type="ECO:0000256" key="1">
    <source>
        <dbReference type="SAM" id="Phobius"/>
    </source>
</evidence>
<gene>
    <name evidence="2" type="ordered locus">HBHAL_4378</name>
</gene>